<dbReference type="GO" id="GO:0016787">
    <property type="term" value="F:hydrolase activity"/>
    <property type="evidence" value="ECO:0007669"/>
    <property type="project" value="UniProtKB-KW"/>
</dbReference>
<dbReference type="KEGG" id="spha:D3Y57_03390"/>
<dbReference type="RefSeq" id="WP_121151337.1">
    <property type="nucleotide sequence ID" value="NZ_CP032828.1"/>
</dbReference>
<dbReference type="EMBL" id="CP032828">
    <property type="protein sequence ID" value="AYJ85092.1"/>
    <property type="molecule type" value="Genomic_DNA"/>
</dbReference>
<gene>
    <name evidence="2" type="ORF">D3Y57_03390</name>
</gene>
<organism evidence="2 3">
    <name type="scientific">Sphingomonas paeninsulae</name>
    <dbReference type="NCBI Taxonomy" id="2319844"/>
    <lineage>
        <taxon>Bacteria</taxon>
        <taxon>Pseudomonadati</taxon>
        <taxon>Pseudomonadota</taxon>
        <taxon>Alphaproteobacteria</taxon>
        <taxon>Sphingomonadales</taxon>
        <taxon>Sphingomonadaceae</taxon>
        <taxon>Sphingomonas</taxon>
    </lineage>
</organism>
<keyword evidence="2" id="KW-0378">Hydrolase</keyword>
<protein>
    <submittedName>
        <fullName evidence="2">Alpha/beta hydrolase</fullName>
    </submittedName>
</protein>
<reference evidence="2 3" key="1">
    <citation type="submission" date="2018-09" db="EMBL/GenBank/DDBJ databases">
        <title>Sphingomonas peninsula sp. nov., isolated from fildes peninsula, Antarctic soil.</title>
        <authorList>
            <person name="Yingchao G."/>
        </authorList>
    </citation>
    <scope>NUCLEOTIDE SEQUENCE [LARGE SCALE GENOMIC DNA]</scope>
    <source>
        <strain evidence="2 3">YZ-8</strain>
        <plasmid evidence="2 3">unnamed1</plasmid>
    </source>
</reference>
<dbReference type="AlphaFoldDB" id="A0A494TCQ9"/>
<dbReference type="Proteomes" id="UP000276254">
    <property type="component" value="Plasmid unnamed1"/>
</dbReference>
<dbReference type="Gene3D" id="3.40.50.1820">
    <property type="entry name" value="alpha/beta hydrolase"/>
    <property type="match status" value="1"/>
</dbReference>
<accession>A0A494TCQ9</accession>
<geneLocation type="plasmid" evidence="2">
    <name>unnamed1</name>
</geneLocation>
<dbReference type="Pfam" id="PF12697">
    <property type="entry name" value="Abhydrolase_6"/>
    <property type="match status" value="1"/>
</dbReference>
<dbReference type="InterPro" id="IPR000073">
    <property type="entry name" value="AB_hydrolase_1"/>
</dbReference>
<evidence type="ECO:0000313" key="3">
    <source>
        <dbReference type="Proteomes" id="UP000276254"/>
    </source>
</evidence>
<dbReference type="PANTHER" id="PTHR46438">
    <property type="entry name" value="ALPHA/BETA-HYDROLASES SUPERFAMILY PROTEIN"/>
    <property type="match status" value="1"/>
</dbReference>
<evidence type="ECO:0000259" key="1">
    <source>
        <dbReference type="Pfam" id="PF12697"/>
    </source>
</evidence>
<sequence length="232" mass="24578">MADRQTLILLCGIAGDAESWSEVATLLSNVADCHPMVATGDSIAAMADDILARTTGPIAVAGHSLGGYVALAVQRADPSRVTRLALINSSAAPDDDDARAARLQTIDAVARHGYDTIVRRLAPALVHPDSQIDLGQVEALLLRAEPERFVREQRAAMGRPDARPALASTRVPILAIGADADRIVASARSIEIAEIVRHATLDILTASGHLSPMEEPVRVADALRVWLEADLP</sequence>
<dbReference type="InterPro" id="IPR029058">
    <property type="entry name" value="AB_hydrolase_fold"/>
</dbReference>
<name>A0A494TCQ9_SPHPE</name>
<dbReference type="PANTHER" id="PTHR46438:SF2">
    <property type="entry name" value="ALPHA_BETA-HYDROLASES SUPERFAMILY PROTEIN"/>
    <property type="match status" value="1"/>
</dbReference>
<dbReference type="SUPFAM" id="SSF53474">
    <property type="entry name" value="alpha/beta-Hydrolases"/>
    <property type="match status" value="1"/>
</dbReference>
<dbReference type="OrthoDB" id="5491135at2"/>
<feature type="domain" description="AB hydrolase-1" evidence="1">
    <location>
        <begin position="44"/>
        <end position="222"/>
    </location>
</feature>
<keyword evidence="2" id="KW-0614">Plasmid</keyword>
<evidence type="ECO:0000313" key="2">
    <source>
        <dbReference type="EMBL" id="AYJ85092.1"/>
    </source>
</evidence>
<proteinExistence type="predicted"/>
<keyword evidence="3" id="KW-1185">Reference proteome</keyword>